<feature type="compositionally biased region" description="Basic and acidic residues" evidence="1">
    <location>
        <begin position="45"/>
        <end position="55"/>
    </location>
</feature>
<dbReference type="Proteomes" id="UP001597052">
    <property type="component" value="Unassembled WGS sequence"/>
</dbReference>
<organism evidence="3 4">
    <name type="scientific">Halohasta litorea</name>
    <dbReference type="NCBI Taxonomy" id="869891"/>
    <lineage>
        <taxon>Archaea</taxon>
        <taxon>Methanobacteriati</taxon>
        <taxon>Methanobacteriota</taxon>
        <taxon>Stenosarchaea group</taxon>
        <taxon>Halobacteria</taxon>
        <taxon>Halobacteriales</taxon>
        <taxon>Haloferacaceae</taxon>
        <taxon>Halohasta</taxon>
    </lineage>
</organism>
<dbReference type="EMBL" id="JBHUDM010000002">
    <property type="protein sequence ID" value="MFD1641541.1"/>
    <property type="molecule type" value="Genomic_DNA"/>
</dbReference>
<feature type="compositionally biased region" description="Basic and acidic residues" evidence="1">
    <location>
        <begin position="97"/>
        <end position="115"/>
    </location>
</feature>
<feature type="region of interest" description="Disordered" evidence="1">
    <location>
        <begin position="40"/>
        <end position="115"/>
    </location>
</feature>
<feature type="compositionally biased region" description="Gly residues" evidence="1">
    <location>
        <begin position="56"/>
        <end position="74"/>
    </location>
</feature>
<dbReference type="AlphaFoldDB" id="A0ABD6D5L7"/>
<evidence type="ECO:0000313" key="3">
    <source>
        <dbReference type="EMBL" id="MFD1641541.1"/>
    </source>
</evidence>
<gene>
    <name evidence="3" type="ORF">ACFSBW_06595</name>
</gene>
<dbReference type="InterPro" id="IPR057937">
    <property type="entry name" value="HVO_2718-like_HTH"/>
</dbReference>
<accession>A0ABD6D5L7</accession>
<name>A0ABD6D5L7_9EURY</name>
<feature type="domain" description="HTH cro/C1-type" evidence="2">
    <location>
        <begin position="128"/>
        <end position="186"/>
    </location>
</feature>
<keyword evidence="4" id="KW-1185">Reference proteome</keyword>
<dbReference type="RefSeq" id="WP_256396857.1">
    <property type="nucleotide sequence ID" value="NZ_JANHDJ010000005.1"/>
</dbReference>
<dbReference type="Pfam" id="PF24250">
    <property type="entry name" value="HVO_2718"/>
    <property type="match status" value="1"/>
</dbReference>
<dbReference type="InterPro" id="IPR058562">
    <property type="entry name" value="MJ0586_N"/>
</dbReference>
<dbReference type="SUPFAM" id="SSF47413">
    <property type="entry name" value="lambda repressor-like DNA-binding domains"/>
    <property type="match status" value="1"/>
</dbReference>
<evidence type="ECO:0000259" key="2">
    <source>
        <dbReference type="SMART" id="SM00530"/>
    </source>
</evidence>
<dbReference type="Pfam" id="PF26602">
    <property type="entry name" value="HVO_2718_N"/>
    <property type="match status" value="1"/>
</dbReference>
<dbReference type="InterPro" id="IPR010982">
    <property type="entry name" value="Lambda_DNA-bd_dom_sf"/>
</dbReference>
<evidence type="ECO:0000256" key="1">
    <source>
        <dbReference type="SAM" id="MobiDB-lite"/>
    </source>
</evidence>
<dbReference type="InterPro" id="IPR001387">
    <property type="entry name" value="Cro/C1-type_HTH"/>
</dbReference>
<proteinExistence type="predicted"/>
<reference evidence="3 4" key="1">
    <citation type="journal article" date="2019" name="Int. J. Syst. Evol. Microbiol.">
        <title>The Global Catalogue of Microorganisms (GCM) 10K type strain sequencing project: providing services to taxonomists for standard genome sequencing and annotation.</title>
        <authorList>
            <consortium name="The Broad Institute Genomics Platform"/>
            <consortium name="The Broad Institute Genome Sequencing Center for Infectious Disease"/>
            <person name="Wu L."/>
            <person name="Ma J."/>
        </authorList>
    </citation>
    <scope>NUCLEOTIDE SEQUENCE [LARGE SCALE GENOMIC DNA]</scope>
    <source>
        <strain evidence="3 4">CGMCC 1.10593</strain>
    </source>
</reference>
<sequence length="186" mass="19275">MAKYSTGGGGGGGDGDACELCGKASSRLSKANVAGAKLLVCPDCSPHDDSRRDSGGHGGQGGQSQGSGGSGSGSSSGSDSSVDRKKRAAQKQAEIYDAQKGDSSHWEKEGTNYERDRLPYLVSDYDERVEAARQDAGLTIEELAAELDIDDEAYLAVEQGRAARAGVGGSLIRDIESELDVTLVDE</sequence>
<protein>
    <submittedName>
        <fullName evidence="3">Multiprotein-bridging factor 1 family protein</fullName>
    </submittedName>
</protein>
<dbReference type="SMART" id="SM00530">
    <property type="entry name" value="HTH_XRE"/>
    <property type="match status" value="1"/>
</dbReference>
<comment type="caution">
    <text evidence="3">The sequence shown here is derived from an EMBL/GenBank/DDBJ whole genome shotgun (WGS) entry which is preliminary data.</text>
</comment>
<evidence type="ECO:0000313" key="4">
    <source>
        <dbReference type="Proteomes" id="UP001597052"/>
    </source>
</evidence>
<dbReference type="CDD" id="cd00093">
    <property type="entry name" value="HTH_XRE"/>
    <property type="match status" value="1"/>
</dbReference>
<dbReference type="Gene3D" id="1.10.260.40">
    <property type="entry name" value="lambda repressor-like DNA-binding domains"/>
    <property type="match status" value="1"/>
</dbReference>